<organism evidence="2 3">
    <name type="scientific">Microtetraspora malaysiensis</name>
    <dbReference type="NCBI Taxonomy" id="161358"/>
    <lineage>
        <taxon>Bacteria</taxon>
        <taxon>Bacillati</taxon>
        <taxon>Actinomycetota</taxon>
        <taxon>Actinomycetes</taxon>
        <taxon>Streptosporangiales</taxon>
        <taxon>Streptosporangiaceae</taxon>
        <taxon>Microtetraspora</taxon>
    </lineage>
</organism>
<gene>
    <name evidence="2" type="ORF">ACFYXI_07845</name>
</gene>
<dbReference type="SMART" id="SM00530">
    <property type="entry name" value="HTH_XRE"/>
    <property type="match status" value="2"/>
</dbReference>
<accession>A0ABW6SMU8</accession>
<dbReference type="Gene3D" id="1.10.260.40">
    <property type="entry name" value="lambda repressor-like DNA-binding domains"/>
    <property type="match status" value="1"/>
</dbReference>
<dbReference type="SUPFAM" id="SSF47413">
    <property type="entry name" value="lambda repressor-like DNA-binding domains"/>
    <property type="match status" value="2"/>
</dbReference>
<reference evidence="2 3" key="1">
    <citation type="submission" date="2024-10" db="EMBL/GenBank/DDBJ databases">
        <title>The Natural Products Discovery Center: Release of the First 8490 Sequenced Strains for Exploring Actinobacteria Biosynthetic Diversity.</title>
        <authorList>
            <person name="Kalkreuter E."/>
            <person name="Kautsar S.A."/>
            <person name="Yang D."/>
            <person name="Bader C.D."/>
            <person name="Teijaro C.N."/>
            <person name="Fluegel L."/>
            <person name="Davis C.M."/>
            <person name="Simpson J.R."/>
            <person name="Lauterbach L."/>
            <person name="Steele A.D."/>
            <person name="Gui C."/>
            <person name="Meng S."/>
            <person name="Li G."/>
            <person name="Viehrig K."/>
            <person name="Ye F."/>
            <person name="Su P."/>
            <person name="Kiefer A.F."/>
            <person name="Nichols A."/>
            <person name="Cepeda A.J."/>
            <person name="Yan W."/>
            <person name="Fan B."/>
            <person name="Jiang Y."/>
            <person name="Adhikari A."/>
            <person name="Zheng C.-J."/>
            <person name="Schuster L."/>
            <person name="Cowan T.M."/>
            <person name="Smanski M.J."/>
            <person name="Chevrette M.G."/>
            <person name="De Carvalho L.P.S."/>
            <person name="Shen B."/>
        </authorList>
    </citation>
    <scope>NUCLEOTIDE SEQUENCE [LARGE SCALE GENOMIC DNA]</scope>
    <source>
        <strain evidence="2 3">NPDC002173</strain>
    </source>
</reference>
<name>A0ABW6SMU8_9ACTN</name>
<dbReference type="EMBL" id="JBIASD010000004">
    <property type="protein sequence ID" value="MFF3665492.1"/>
    <property type="molecule type" value="Genomic_DNA"/>
</dbReference>
<dbReference type="RefSeq" id="WP_387409492.1">
    <property type="nucleotide sequence ID" value="NZ_JBIASD010000004.1"/>
</dbReference>
<comment type="caution">
    <text evidence="2">The sequence shown here is derived from an EMBL/GenBank/DDBJ whole genome shotgun (WGS) entry which is preliminary data.</text>
</comment>
<dbReference type="InterPro" id="IPR001387">
    <property type="entry name" value="Cro/C1-type_HTH"/>
</dbReference>
<evidence type="ECO:0000259" key="1">
    <source>
        <dbReference type="SMART" id="SM00530"/>
    </source>
</evidence>
<feature type="domain" description="HTH cro/C1-type" evidence="1">
    <location>
        <begin position="10"/>
        <end position="65"/>
    </location>
</feature>
<protein>
    <submittedName>
        <fullName evidence="2">Helix-turn-helix domain-containing protein</fullName>
    </submittedName>
</protein>
<feature type="domain" description="HTH cro/C1-type" evidence="1">
    <location>
        <begin position="81"/>
        <end position="136"/>
    </location>
</feature>
<sequence>MTLLIPVVAELVAITGRRGISDASLAAVIGVHRNTPSRWRSGYRVPSFGHTLGWATFVGRRVAAMDENDEILAEGEAIPGQLKPLRLRAKLSLEDAAELTGKSLETIDYREKSTRPPKLSTIDEQLTAIGCRLVLPPL</sequence>
<dbReference type="Pfam" id="PF01381">
    <property type="entry name" value="HTH_3"/>
    <property type="match status" value="1"/>
</dbReference>
<dbReference type="InterPro" id="IPR010982">
    <property type="entry name" value="Lambda_DNA-bd_dom_sf"/>
</dbReference>
<evidence type="ECO:0000313" key="2">
    <source>
        <dbReference type="EMBL" id="MFF3665492.1"/>
    </source>
</evidence>
<evidence type="ECO:0000313" key="3">
    <source>
        <dbReference type="Proteomes" id="UP001602013"/>
    </source>
</evidence>
<proteinExistence type="predicted"/>
<keyword evidence="3" id="KW-1185">Reference proteome</keyword>
<dbReference type="Proteomes" id="UP001602013">
    <property type="component" value="Unassembled WGS sequence"/>
</dbReference>